<reference evidence="9 10" key="1">
    <citation type="submission" date="2016-02" db="EMBL/GenBank/DDBJ databases">
        <authorList>
            <consortium name="Pathogen Informatics"/>
        </authorList>
    </citation>
    <scope>NUCLEOTIDE SEQUENCE [LARGE SCALE GENOMIC DNA]</scope>
    <source>
        <strain evidence="9 10">LSS54</strain>
    </source>
</reference>
<evidence type="ECO:0000313" key="10">
    <source>
        <dbReference type="Proteomes" id="UP000073494"/>
    </source>
</evidence>
<dbReference type="InterPro" id="IPR011608">
    <property type="entry name" value="PRD"/>
</dbReference>
<accession>A0A0N0DMW9</accession>
<dbReference type="Pfam" id="PF08279">
    <property type="entry name" value="HTH_11"/>
    <property type="match status" value="1"/>
</dbReference>
<dbReference type="Gene3D" id="3.40.930.10">
    <property type="entry name" value="Mannitol-specific EII, Chain A"/>
    <property type="match status" value="1"/>
</dbReference>
<dbReference type="Pfam" id="PF00359">
    <property type="entry name" value="PTS_EIIA_2"/>
    <property type="match status" value="1"/>
</dbReference>
<dbReference type="SUPFAM" id="SSF46785">
    <property type="entry name" value="Winged helix' DNA-binding domain"/>
    <property type="match status" value="1"/>
</dbReference>
<evidence type="ECO:0000313" key="9">
    <source>
        <dbReference type="EMBL" id="CYU62920.1"/>
    </source>
</evidence>
<organism evidence="9 10">
    <name type="scientific">Streptococcus suis</name>
    <dbReference type="NCBI Taxonomy" id="1307"/>
    <lineage>
        <taxon>Bacteria</taxon>
        <taxon>Bacillati</taxon>
        <taxon>Bacillota</taxon>
        <taxon>Bacilli</taxon>
        <taxon>Lactobacillales</taxon>
        <taxon>Streptococcaceae</taxon>
        <taxon>Streptococcus</taxon>
    </lineage>
</organism>
<dbReference type="InterPro" id="IPR013196">
    <property type="entry name" value="HTH_11"/>
</dbReference>
<dbReference type="GO" id="GO:0009401">
    <property type="term" value="P:phosphoenolpyruvate-dependent sugar phosphotransferase system"/>
    <property type="evidence" value="ECO:0007669"/>
    <property type="project" value="InterPro"/>
</dbReference>
<dbReference type="InterPro" id="IPR016152">
    <property type="entry name" value="PTrfase/Anion_transptr"/>
</dbReference>
<keyword evidence="5" id="KW-0804">Transcription</keyword>
<dbReference type="GO" id="GO:0003677">
    <property type="term" value="F:DNA binding"/>
    <property type="evidence" value="ECO:0007669"/>
    <property type="project" value="InterPro"/>
</dbReference>
<evidence type="ECO:0000256" key="2">
    <source>
        <dbReference type="ARBA" id="ARBA00022737"/>
    </source>
</evidence>
<dbReference type="CDD" id="cd05568">
    <property type="entry name" value="PTS_IIB_bgl_like"/>
    <property type="match status" value="1"/>
</dbReference>
<dbReference type="PATRIC" id="fig|1307.473.peg.1604"/>
<dbReference type="InterPro" id="IPR036634">
    <property type="entry name" value="PRD_sf"/>
</dbReference>
<dbReference type="SUPFAM" id="SSF46894">
    <property type="entry name" value="C-terminal effector domain of the bipartite response regulators"/>
    <property type="match status" value="1"/>
</dbReference>
<keyword evidence="1" id="KW-0808">Transferase</keyword>
<keyword evidence="4" id="KW-0010">Activator</keyword>
<dbReference type="SUPFAM" id="SSF63520">
    <property type="entry name" value="PTS-regulatory domain, PRD"/>
    <property type="match status" value="2"/>
</dbReference>
<dbReference type="PROSITE" id="PS51099">
    <property type="entry name" value="PTS_EIIB_TYPE_2"/>
    <property type="match status" value="1"/>
</dbReference>
<dbReference type="Gene3D" id="1.10.1790.10">
    <property type="entry name" value="PRD domain"/>
    <property type="match status" value="2"/>
</dbReference>
<dbReference type="Gene3D" id="3.40.50.2300">
    <property type="match status" value="1"/>
</dbReference>
<dbReference type="PROSITE" id="PS51094">
    <property type="entry name" value="PTS_EIIA_TYPE_2"/>
    <property type="match status" value="1"/>
</dbReference>
<dbReference type="InterPro" id="IPR013011">
    <property type="entry name" value="PTS_EIIB_2"/>
</dbReference>
<dbReference type="RefSeq" id="WP_024377956.1">
    <property type="nucleotide sequence ID" value="NZ_CEFG01000327.1"/>
</dbReference>
<dbReference type="PROSITE" id="PS51372">
    <property type="entry name" value="PRD_2"/>
    <property type="match status" value="2"/>
</dbReference>
<dbReference type="GO" id="GO:0006355">
    <property type="term" value="P:regulation of DNA-templated transcription"/>
    <property type="evidence" value="ECO:0007669"/>
    <property type="project" value="InterPro"/>
</dbReference>
<evidence type="ECO:0000256" key="4">
    <source>
        <dbReference type="ARBA" id="ARBA00023159"/>
    </source>
</evidence>
<feature type="domain" description="PTS EIIB type-2" evidence="7">
    <location>
        <begin position="406"/>
        <end position="498"/>
    </location>
</feature>
<evidence type="ECO:0000256" key="3">
    <source>
        <dbReference type="ARBA" id="ARBA00023015"/>
    </source>
</evidence>
<keyword evidence="3" id="KW-0805">Transcription regulation</keyword>
<dbReference type="InterPro" id="IPR016032">
    <property type="entry name" value="Sig_transdc_resp-reg_C-effctor"/>
</dbReference>
<dbReference type="Pfam" id="PF00874">
    <property type="entry name" value="PRD"/>
    <property type="match status" value="2"/>
</dbReference>
<dbReference type="Proteomes" id="UP000073494">
    <property type="component" value="Unassembled WGS sequence"/>
</dbReference>
<protein>
    <submittedName>
        <fullName evidence="9">PTS modulated transcriptional regulator, MtlR family</fullName>
    </submittedName>
</protein>
<keyword evidence="2" id="KW-0677">Repeat</keyword>
<dbReference type="InterPro" id="IPR002178">
    <property type="entry name" value="PTS_EIIA_type-2_dom"/>
</dbReference>
<gene>
    <name evidence="9" type="primary">licR_1</name>
    <name evidence="9" type="ORF">ERS132416_00115</name>
</gene>
<dbReference type="Pfam" id="PF02302">
    <property type="entry name" value="PTS_IIB"/>
    <property type="match status" value="1"/>
</dbReference>
<dbReference type="Gene3D" id="1.10.10.10">
    <property type="entry name" value="Winged helix-like DNA-binding domain superfamily/Winged helix DNA-binding domain"/>
    <property type="match status" value="2"/>
</dbReference>
<evidence type="ECO:0000256" key="1">
    <source>
        <dbReference type="ARBA" id="ARBA00022679"/>
    </source>
</evidence>
<feature type="domain" description="PTS EIIA type-2" evidence="6">
    <location>
        <begin position="514"/>
        <end position="656"/>
    </location>
</feature>
<dbReference type="PANTHER" id="PTHR30185">
    <property type="entry name" value="CRYPTIC BETA-GLUCOSIDE BGL OPERON ANTITERMINATOR"/>
    <property type="match status" value="1"/>
</dbReference>
<dbReference type="InterPro" id="IPR036390">
    <property type="entry name" value="WH_DNA-bd_sf"/>
</dbReference>
<proteinExistence type="predicted"/>
<dbReference type="GO" id="GO:0008982">
    <property type="term" value="F:protein-N(PI)-phosphohistidine-sugar phosphotransferase activity"/>
    <property type="evidence" value="ECO:0007669"/>
    <property type="project" value="InterPro"/>
</dbReference>
<dbReference type="InterPro" id="IPR036095">
    <property type="entry name" value="PTS_EIIB-like_sf"/>
</dbReference>
<evidence type="ECO:0000259" key="6">
    <source>
        <dbReference type="PROSITE" id="PS51094"/>
    </source>
</evidence>
<evidence type="ECO:0000259" key="7">
    <source>
        <dbReference type="PROSITE" id="PS51099"/>
    </source>
</evidence>
<dbReference type="InterPro" id="IPR003501">
    <property type="entry name" value="PTS_EIIB_2/3"/>
</dbReference>
<dbReference type="PANTHER" id="PTHR30185:SF18">
    <property type="entry name" value="TRANSCRIPTIONAL REGULATOR MTLR"/>
    <property type="match status" value="1"/>
</dbReference>
<feature type="domain" description="PRD" evidence="8">
    <location>
        <begin position="190"/>
        <end position="294"/>
    </location>
</feature>
<sequence length="657" mass="76553">MLNTKEKMILQYLYQHQNGFSTSKVLAEHLSYTDRTIRTYIKKMISEISEEEAGFTILSKQGYGYQLNISDEEKYHRFLSENQLVFGVDYSDAENRHKQILNKLIFEEECILFDDLADQLFVSRSTLSHDFKHIREHLASYGLSIESKPYKGVYVVGEERQKRHFIMDYFFSEHFYQNIHHFLSNDKSLALPLSFEELTIVVLDECRDSQLKLSDYIIQNLVIHLGLAIQRYQKGFTISPVTIDKEKYAEELAVATKIARRLSHRLEPQNRFPEEEVVYIALHLISKTQLEVEKSSDRLLLRQELFEVLGRYDDEYGYQFSHDFSLIEGLLTHLEVLIERLRHNLHIDNPLLDDIKTTYHDIFDLTQSLMAELSVFHSYSLSESEIAYVALHLMASLERQKEKYKLNVLVICATGYGSAQMLKNRIKNELGQQVSISDVIGYYDLDNQKLQGIDVIMSTIDLSGLVFKVPVITVSVFLTDQEVKEVKQRLADLRPSLQKPQVVERESNLEKYFDQYFSEQRFLVVESAEKEMLLKQMISQLESEGLGNHQEFYKLIEARESLSTLVFDKDIAVPHPLKPISEKHMISVAVIKNGLYWEEDYGQIRLVFLVSPSIYTNEGLSTITNRLVDLVDLPEVKKDIINSPDFETFKHVFLQRE</sequence>
<dbReference type="EMBL" id="FIHD01000001">
    <property type="protein sequence ID" value="CYU62920.1"/>
    <property type="molecule type" value="Genomic_DNA"/>
</dbReference>
<dbReference type="AlphaFoldDB" id="A0A0N0DMW9"/>
<dbReference type="SUPFAM" id="SSF52794">
    <property type="entry name" value="PTS system IIB component-like"/>
    <property type="match status" value="1"/>
</dbReference>
<dbReference type="Pfam" id="PF05043">
    <property type="entry name" value="Mga"/>
    <property type="match status" value="1"/>
</dbReference>
<name>A0A0N0DMW9_STRSU</name>
<dbReference type="InterPro" id="IPR050661">
    <property type="entry name" value="BglG_antiterminators"/>
</dbReference>
<feature type="domain" description="PRD" evidence="8">
    <location>
        <begin position="296"/>
        <end position="403"/>
    </location>
</feature>
<evidence type="ECO:0000259" key="8">
    <source>
        <dbReference type="PROSITE" id="PS51372"/>
    </source>
</evidence>
<evidence type="ECO:0000256" key="5">
    <source>
        <dbReference type="ARBA" id="ARBA00023163"/>
    </source>
</evidence>
<dbReference type="SUPFAM" id="SSF55804">
    <property type="entry name" value="Phoshotransferase/anion transport protein"/>
    <property type="match status" value="1"/>
</dbReference>
<dbReference type="InterPro" id="IPR036388">
    <property type="entry name" value="WH-like_DNA-bd_sf"/>
</dbReference>
<dbReference type="InterPro" id="IPR007737">
    <property type="entry name" value="Mga_HTH"/>
</dbReference>